<evidence type="ECO:0000313" key="7">
    <source>
        <dbReference type="EMBL" id="KAJ8441304.1"/>
    </source>
</evidence>
<keyword evidence="3 6" id="KW-0812">Transmembrane</keyword>
<evidence type="ECO:0008006" key="9">
    <source>
        <dbReference type="Google" id="ProtNLM"/>
    </source>
</evidence>
<feature type="transmembrane region" description="Helical" evidence="6">
    <location>
        <begin position="460"/>
        <end position="483"/>
    </location>
</feature>
<dbReference type="SUPFAM" id="SSF103473">
    <property type="entry name" value="MFS general substrate transporter"/>
    <property type="match status" value="1"/>
</dbReference>
<feature type="transmembrane region" description="Helical" evidence="6">
    <location>
        <begin position="504"/>
        <end position="523"/>
    </location>
</feature>
<evidence type="ECO:0000256" key="2">
    <source>
        <dbReference type="ARBA" id="ARBA00005982"/>
    </source>
</evidence>
<dbReference type="GO" id="GO:0016020">
    <property type="term" value="C:membrane"/>
    <property type="evidence" value="ECO:0007669"/>
    <property type="project" value="UniProtKB-SubCell"/>
</dbReference>
<organism evidence="7 8">
    <name type="scientific">Carnegiea gigantea</name>
    <dbReference type="NCBI Taxonomy" id="171969"/>
    <lineage>
        <taxon>Eukaryota</taxon>
        <taxon>Viridiplantae</taxon>
        <taxon>Streptophyta</taxon>
        <taxon>Embryophyta</taxon>
        <taxon>Tracheophyta</taxon>
        <taxon>Spermatophyta</taxon>
        <taxon>Magnoliopsida</taxon>
        <taxon>eudicotyledons</taxon>
        <taxon>Gunneridae</taxon>
        <taxon>Pentapetalae</taxon>
        <taxon>Caryophyllales</taxon>
        <taxon>Cactineae</taxon>
        <taxon>Cactaceae</taxon>
        <taxon>Cactoideae</taxon>
        <taxon>Echinocereeae</taxon>
        <taxon>Carnegiea</taxon>
    </lineage>
</organism>
<evidence type="ECO:0000256" key="3">
    <source>
        <dbReference type="ARBA" id="ARBA00022692"/>
    </source>
</evidence>
<dbReference type="GO" id="GO:0022857">
    <property type="term" value="F:transmembrane transporter activity"/>
    <property type="evidence" value="ECO:0007669"/>
    <property type="project" value="InterPro"/>
</dbReference>
<dbReference type="GO" id="GO:0003779">
    <property type="term" value="F:actin binding"/>
    <property type="evidence" value="ECO:0007669"/>
    <property type="project" value="InterPro"/>
</dbReference>
<dbReference type="InterPro" id="IPR036259">
    <property type="entry name" value="MFS_trans_sf"/>
</dbReference>
<reference evidence="7" key="1">
    <citation type="submission" date="2022-04" db="EMBL/GenBank/DDBJ databases">
        <title>Carnegiea gigantea Genome sequencing and assembly v2.</title>
        <authorList>
            <person name="Copetti D."/>
            <person name="Sanderson M.J."/>
            <person name="Burquez A."/>
            <person name="Wojciechowski M.F."/>
        </authorList>
    </citation>
    <scope>NUCLEOTIDE SEQUENCE</scope>
    <source>
        <strain evidence="7">SGP5-SGP5p</strain>
        <tissue evidence="7">Aerial part</tissue>
    </source>
</reference>
<dbReference type="OrthoDB" id="8904098at2759"/>
<dbReference type="AlphaFoldDB" id="A0A9Q1KD41"/>
<evidence type="ECO:0000256" key="4">
    <source>
        <dbReference type="ARBA" id="ARBA00022989"/>
    </source>
</evidence>
<dbReference type="InterPro" id="IPR000109">
    <property type="entry name" value="POT_fam"/>
</dbReference>
<comment type="subcellular location">
    <subcellularLocation>
        <location evidence="1">Membrane</location>
        <topology evidence="1">Multi-pass membrane protein</topology>
    </subcellularLocation>
</comment>
<evidence type="ECO:0000256" key="5">
    <source>
        <dbReference type="ARBA" id="ARBA00023136"/>
    </source>
</evidence>
<evidence type="ECO:0000256" key="1">
    <source>
        <dbReference type="ARBA" id="ARBA00004141"/>
    </source>
</evidence>
<keyword evidence="4 6" id="KW-1133">Transmembrane helix</keyword>
<dbReference type="Proteomes" id="UP001153076">
    <property type="component" value="Unassembled WGS sequence"/>
</dbReference>
<accession>A0A9Q1KD41</accession>
<dbReference type="PROSITE" id="PS00414">
    <property type="entry name" value="PROFILIN"/>
    <property type="match status" value="1"/>
</dbReference>
<dbReference type="InterPro" id="IPR027310">
    <property type="entry name" value="Profilin_CS"/>
</dbReference>
<comment type="caution">
    <text evidence="7">The sequence shown here is derived from an EMBL/GenBank/DDBJ whole genome shotgun (WGS) entry which is preliminary data.</text>
</comment>
<gene>
    <name evidence="7" type="ORF">Cgig2_024816</name>
</gene>
<sequence length="581" mass="64059">MAWDGYVDCRNRPALQGRHGGFTAACFVLVVEVMENMAFLANASNLVMYLLKYMHLTPSKSSNTVTNFMGTAFLLALLGGFLSDAFFTSYHLYLTSATFQFLGLVILTVQAYLPSLQPPRCIPSDPTAPCREPNTSEAAMFYIGLYLVAAGVGGIKGSLPTHGAEQFDESSPEGRINRSTFFNYFVFSLSAGGLIATTFVVWVEDNMGWKWGFFISTMAILMSIPVFFAGSPFYRNKVPCGSPLTTISKVLAAAILNSCMTRNSGNAIANMGTSPPHYPPLSSKQLDNLKKSPDIIEIDPLETQTESFKFLNKAMSPNLVCPALKCSVKQIEEVKIVLKMLPIFTSTIILNCCLAQLSTFSVQQAASMDTKLGSLTIPPASLPVFPILIMMVLAPIYDHYILPFARKITKRETGISHLQRIGFGLLLSIVAMGVAALVEMKRKRVANDMEMQGSKGGRPLPITFLWIAIQYALLGSADLFTLAGMLEFFFTEAPSSMRSIATSLTWASLAVGYYLSSVIVAVVNRASRRGHDHKAWLSGGNLNEYRLERFYLVLCALGFFNFLNYLFWACRYKYRSTGSRK</sequence>
<feature type="transmembrane region" description="Helical" evidence="6">
    <location>
        <begin position="64"/>
        <end position="83"/>
    </location>
</feature>
<feature type="transmembrane region" description="Helical" evidence="6">
    <location>
        <begin position="21"/>
        <end position="44"/>
    </location>
</feature>
<feature type="transmembrane region" description="Helical" evidence="6">
    <location>
        <begin position="139"/>
        <end position="159"/>
    </location>
</feature>
<keyword evidence="8" id="KW-1185">Reference proteome</keyword>
<name>A0A9Q1KD41_9CARY</name>
<feature type="transmembrane region" description="Helical" evidence="6">
    <location>
        <begin position="421"/>
        <end position="440"/>
    </location>
</feature>
<feature type="transmembrane region" description="Helical" evidence="6">
    <location>
        <begin position="209"/>
        <end position="229"/>
    </location>
</feature>
<dbReference type="CDD" id="cd17414">
    <property type="entry name" value="MFS_NPF4"/>
    <property type="match status" value="1"/>
</dbReference>
<evidence type="ECO:0000256" key="6">
    <source>
        <dbReference type="SAM" id="Phobius"/>
    </source>
</evidence>
<protein>
    <recommendedName>
        <fullName evidence="9">Nitrate transporter</fullName>
    </recommendedName>
</protein>
<dbReference type="Gene3D" id="1.20.1250.20">
    <property type="entry name" value="MFS general substrate transporter like domains"/>
    <property type="match status" value="1"/>
</dbReference>
<proteinExistence type="inferred from homology"/>
<keyword evidence="5 6" id="KW-0472">Membrane</keyword>
<feature type="transmembrane region" description="Helical" evidence="6">
    <location>
        <begin position="380"/>
        <end position="400"/>
    </location>
</feature>
<feature type="transmembrane region" description="Helical" evidence="6">
    <location>
        <begin position="550"/>
        <end position="570"/>
    </location>
</feature>
<feature type="transmembrane region" description="Helical" evidence="6">
    <location>
        <begin position="90"/>
        <end position="113"/>
    </location>
</feature>
<comment type="similarity">
    <text evidence="2">Belongs to the major facilitator superfamily. Proton-dependent oligopeptide transporter (POT/PTR) (TC 2.A.17) family.</text>
</comment>
<dbReference type="Pfam" id="PF00854">
    <property type="entry name" value="PTR2"/>
    <property type="match status" value="1"/>
</dbReference>
<feature type="transmembrane region" description="Helical" evidence="6">
    <location>
        <begin position="180"/>
        <end position="203"/>
    </location>
</feature>
<dbReference type="EMBL" id="JAKOGI010000169">
    <property type="protein sequence ID" value="KAJ8441304.1"/>
    <property type="molecule type" value="Genomic_DNA"/>
</dbReference>
<dbReference type="PANTHER" id="PTHR11654">
    <property type="entry name" value="OLIGOPEPTIDE TRANSPORTER-RELATED"/>
    <property type="match status" value="1"/>
</dbReference>
<evidence type="ECO:0000313" key="8">
    <source>
        <dbReference type="Proteomes" id="UP001153076"/>
    </source>
</evidence>